<reference evidence="2" key="2">
    <citation type="submission" date="2025-08" db="UniProtKB">
        <authorList>
            <consortium name="RefSeq"/>
        </authorList>
    </citation>
    <scope>IDENTIFICATION</scope>
    <source>
        <tissue evidence="2">Leaf</tissue>
    </source>
</reference>
<gene>
    <name evidence="2" type="primary">LOC142177049</name>
</gene>
<name>A0AC58TWK3_TOBAC</name>
<organism evidence="1 2">
    <name type="scientific">Nicotiana tabacum</name>
    <name type="common">Common tobacco</name>
    <dbReference type="NCBI Taxonomy" id="4097"/>
    <lineage>
        <taxon>Eukaryota</taxon>
        <taxon>Viridiplantae</taxon>
        <taxon>Streptophyta</taxon>
        <taxon>Embryophyta</taxon>
        <taxon>Tracheophyta</taxon>
        <taxon>Spermatophyta</taxon>
        <taxon>Magnoliopsida</taxon>
        <taxon>eudicotyledons</taxon>
        <taxon>Gunneridae</taxon>
        <taxon>Pentapetalae</taxon>
        <taxon>asterids</taxon>
        <taxon>lamiids</taxon>
        <taxon>Solanales</taxon>
        <taxon>Solanaceae</taxon>
        <taxon>Nicotianoideae</taxon>
        <taxon>Nicotianeae</taxon>
        <taxon>Nicotiana</taxon>
    </lineage>
</organism>
<evidence type="ECO:0000313" key="2">
    <source>
        <dbReference type="RefSeq" id="XP_075101611.1"/>
    </source>
</evidence>
<dbReference type="RefSeq" id="XP_075101611.1">
    <property type="nucleotide sequence ID" value="XM_075245510.1"/>
</dbReference>
<accession>A0AC58TWK3</accession>
<dbReference type="Proteomes" id="UP000790787">
    <property type="component" value="Chromosome 23"/>
</dbReference>
<keyword evidence="1" id="KW-1185">Reference proteome</keyword>
<sequence>MPKKEKLELVHTDVRGPSPVTSLGGLRYYVTFIDNSTKKVWVYFSKNKSNVFFTFKRWKAEVENQTSLKLKCLKSDNEGEYDSQELKAFCSENGIRMIKTVPETPEQNGVAERMNRTLNERARSMRINSGLPKYFWAEAVNTTTYLINKGPSIPLYFEIPEEVWTGKEKDPKHRNVIFNENVMYKDKLEVEPTNTSRQTSEIIELEEISENKVARKTITGSEIEDVEPEAESRSESEPEIESDGEPDLESGLELNSGSVNPEPTLRRSKRVTNAPDMLTLSLHYLLLTDAGEREDFVEAMQLKKSLYDLKQAPRQWYKKFDGFMHNNGSSINEINRVKQQLAEEFKMKDLGPDED</sequence>
<evidence type="ECO:0000313" key="1">
    <source>
        <dbReference type="Proteomes" id="UP000790787"/>
    </source>
</evidence>
<reference evidence="1" key="1">
    <citation type="journal article" date="2014" name="Nat. Commun.">
        <title>The tobacco genome sequence and its comparison with those of tomato and potato.</title>
        <authorList>
            <person name="Sierro N."/>
            <person name="Battey J.N."/>
            <person name="Ouadi S."/>
            <person name="Bakaher N."/>
            <person name="Bovet L."/>
            <person name="Willig A."/>
            <person name="Goepfert S."/>
            <person name="Peitsch M.C."/>
            <person name="Ivanov N.V."/>
        </authorList>
    </citation>
    <scope>NUCLEOTIDE SEQUENCE [LARGE SCALE GENOMIC DNA]</scope>
</reference>
<proteinExistence type="predicted"/>
<protein>
    <submittedName>
        <fullName evidence="2">Uncharacterized protein LOC142177049</fullName>
    </submittedName>
</protein>